<dbReference type="PANTHER" id="PTHR28023:SF1">
    <property type="entry name" value="UPF0357 PROTEIN YCL012C"/>
    <property type="match status" value="1"/>
</dbReference>
<comment type="similarity">
    <text evidence="1">Belongs to the UPF0357 family.</text>
</comment>
<dbReference type="EMBL" id="QGMG01001105">
    <property type="protein sequence ID" value="TVY50505.1"/>
    <property type="molecule type" value="Genomic_DNA"/>
</dbReference>
<protein>
    <submittedName>
        <fullName evidence="3">UPF0357 protein</fullName>
    </submittedName>
</protein>
<dbReference type="InterPro" id="IPR018559">
    <property type="entry name" value="DUF2015"/>
</dbReference>
<dbReference type="AlphaFoldDB" id="A0A7D8UKC2"/>
<name>A0A7D8UKC2_9HELO</name>
<comment type="caution">
    <text evidence="3">The sequence shown here is derived from an EMBL/GenBank/DDBJ whole genome shotgun (WGS) entry which is preliminary data.</text>
</comment>
<proteinExistence type="inferred from homology"/>
<dbReference type="Pfam" id="PF09435">
    <property type="entry name" value="DUF2015"/>
    <property type="match status" value="1"/>
</dbReference>
<keyword evidence="2" id="KW-0732">Signal</keyword>
<dbReference type="Proteomes" id="UP000481288">
    <property type="component" value="Unassembled WGS sequence"/>
</dbReference>
<dbReference type="OrthoDB" id="447314at2759"/>
<reference evidence="3 4" key="1">
    <citation type="submission" date="2018-05" db="EMBL/GenBank/DDBJ databases">
        <title>Whole genome sequencing for identification of molecular markers to develop diagnostic detection tools for the regulated plant pathogen Lachnellula willkommii.</title>
        <authorList>
            <person name="Giroux E."/>
            <person name="Bilodeau G."/>
        </authorList>
    </citation>
    <scope>NUCLEOTIDE SEQUENCE [LARGE SCALE GENOMIC DNA]</scope>
    <source>
        <strain evidence="3 4">CBS 625.97</strain>
    </source>
</reference>
<evidence type="ECO:0000256" key="1">
    <source>
        <dbReference type="ARBA" id="ARBA00008325"/>
    </source>
</evidence>
<sequence>MGYLLYSSVFVLLILSTALFLTRFHWLPHMPSLPGTTFLYSRLPSSFSNDMEAGLSSSDFDLSGNVAAGDSRAGLDSSSKKEIQKIMRNRRVNFDEARRIYTEGRFAKNNIGPDGRPRDPKFVSFS</sequence>
<organism evidence="3 4">
    <name type="scientific">Lachnellula cervina</name>
    <dbReference type="NCBI Taxonomy" id="1316786"/>
    <lineage>
        <taxon>Eukaryota</taxon>
        <taxon>Fungi</taxon>
        <taxon>Dikarya</taxon>
        <taxon>Ascomycota</taxon>
        <taxon>Pezizomycotina</taxon>
        <taxon>Leotiomycetes</taxon>
        <taxon>Helotiales</taxon>
        <taxon>Lachnaceae</taxon>
        <taxon>Lachnellula</taxon>
    </lineage>
</organism>
<evidence type="ECO:0000313" key="3">
    <source>
        <dbReference type="EMBL" id="TVY50505.1"/>
    </source>
</evidence>
<evidence type="ECO:0000313" key="4">
    <source>
        <dbReference type="Proteomes" id="UP000481288"/>
    </source>
</evidence>
<evidence type="ECO:0000256" key="2">
    <source>
        <dbReference type="ARBA" id="ARBA00022729"/>
    </source>
</evidence>
<keyword evidence="4" id="KW-1185">Reference proteome</keyword>
<gene>
    <name evidence="3" type="primary">YCL012C</name>
    <name evidence="3" type="ORF">LCER1_G005228</name>
</gene>
<dbReference type="PANTHER" id="PTHR28023">
    <property type="entry name" value="UPF0357 PROTEIN YCL012C"/>
    <property type="match status" value="1"/>
</dbReference>
<accession>A0A7D8UKC2</accession>